<dbReference type="Proteomes" id="UP001199528">
    <property type="component" value="Chromosome"/>
</dbReference>
<protein>
    <submittedName>
        <fullName evidence="1">Uncharacterized protein</fullName>
    </submittedName>
</protein>
<gene>
    <name evidence="1" type="ORF">LF296_12425</name>
</gene>
<proteinExistence type="predicted"/>
<evidence type="ECO:0000313" key="2">
    <source>
        <dbReference type="Proteomes" id="UP001199528"/>
    </source>
</evidence>
<reference evidence="1" key="1">
    <citation type="journal article" date="2022" name="Front Environ Sci">
        <title>Complete genome sequence analysis of a novel alkane-degrading bacterial strain, Acinetobacter vivianii KJ-1, and its diesel degradation ability.</title>
        <authorList>
            <person name="Zhang Y."/>
            <person name="Song F."/>
            <person name="Wang J."/>
            <person name="Zhao Q."/>
            <person name="Zheng L."/>
            <person name="Wang Z."/>
            <person name="Zhang X."/>
            <person name="Gao Y."/>
            <person name="Chen G."/>
            <person name="Huang Y."/>
        </authorList>
    </citation>
    <scope>NUCLEOTIDE SEQUENCE</scope>
    <source>
        <strain evidence="1">KJ-1</strain>
    </source>
</reference>
<dbReference type="AlphaFoldDB" id="A0AAJ6NH59"/>
<organism evidence="1 2">
    <name type="scientific">Acinetobacter vivianii</name>
    <dbReference type="NCBI Taxonomy" id="1776742"/>
    <lineage>
        <taxon>Bacteria</taxon>
        <taxon>Pseudomonadati</taxon>
        <taxon>Pseudomonadota</taxon>
        <taxon>Gammaproteobacteria</taxon>
        <taxon>Moraxellales</taxon>
        <taxon>Moraxellaceae</taxon>
        <taxon>Acinetobacter</taxon>
    </lineage>
</organism>
<dbReference type="EMBL" id="CP085083">
    <property type="protein sequence ID" value="WDZ50127.1"/>
    <property type="molecule type" value="Genomic_DNA"/>
</dbReference>
<name>A0AAJ6NH59_9GAMM</name>
<accession>A0AAJ6NH59</accession>
<evidence type="ECO:0000313" key="1">
    <source>
        <dbReference type="EMBL" id="WDZ50127.1"/>
    </source>
</evidence>
<reference evidence="1" key="2">
    <citation type="submission" date="2023-02" db="EMBL/GenBank/DDBJ databases">
        <authorList>
            <person name="Huang Y."/>
            <person name="Zhang Y."/>
            <person name="Zhang T."/>
            <person name="Wang J."/>
        </authorList>
    </citation>
    <scope>NUCLEOTIDE SEQUENCE</scope>
    <source>
        <strain evidence="1">KJ-1</strain>
    </source>
</reference>
<dbReference type="GeneID" id="303683712"/>
<sequence>MGFFNTDSQSNHFHNMVLNQKSVFTGYSTEVLVEKYPVKPAEIQKIIVQILKERGYTSIEIQQMLKLQRA</sequence>
<dbReference type="KEGG" id="aviv:LF296_12425"/>
<dbReference type="RefSeq" id="WP_032810794.1">
    <property type="nucleotide sequence ID" value="NZ_BMDR01000004.1"/>
</dbReference>